<proteinExistence type="inferred from homology"/>
<dbReference type="PRINTS" id="PR00786">
    <property type="entry name" value="NEPRILYSIN"/>
</dbReference>
<evidence type="ECO:0000256" key="4">
    <source>
        <dbReference type="ARBA" id="ARBA00022723"/>
    </source>
</evidence>
<evidence type="ECO:0000256" key="1">
    <source>
        <dbReference type="ARBA" id="ARBA00001947"/>
    </source>
</evidence>
<dbReference type="InterPro" id="IPR008753">
    <property type="entry name" value="Peptidase_M13_N"/>
</dbReference>
<feature type="domain" description="Peptidase M13 N-terminal" evidence="9">
    <location>
        <begin position="2"/>
        <end position="294"/>
    </location>
</feature>
<dbReference type="PANTHER" id="PTHR11733">
    <property type="entry name" value="ZINC METALLOPROTEASE FAMILY M13 NEPRILYSIN-RELATED"/>
    <property type="match status" value="1"/>
</dbReference>
<feature type="non-terminal residue" evidence="10">
    <location>
        <position position="1"/>
    </location>
</feature>
<dbReference type="Pfam" id="PF01431">
    <property type="entry name" value="Peptidase_M13"/>
    <property type="match status" value="1"/>
</dbReference>
<evidence type="ECO:0000256" key="5">
    <source>
        <dbReference type="ARBA" id="ARBA00022801"/>
    </source>
</evidence>
<dbReference type="Gene3D" id="1.10.1380.10">
    <property type="entry name" value="Neutral endopeptidase , domain2"/>
    <property type="match status" value="1"/>
</dbReference>
<dbReference type="PANTHER" id="PTHR11733:SF239">
    <property type="entry name" value="NEPRILYSIN-11"/>
    <property type="match status" value="1"/>
</dbReference>
<dbReference type="InterPro" id="IPR018497">
    <property type="entry name" value="Peptidase_M13_C"/>
</dbReference>
<evidence type="ECO:0000313" key="11">
    <source>
        <dbReference type="Proteomes" id="UP000054047"/>
    </source>
</evidence>
<dbReference type="OrthoDB" id="6475849at2759"/>
<name>A0A0C2GQ00_9BILA</name>
<dbReference type="GO" id="GO:0046872">
    <property type="term" value="F:metal ion binding"/>
    <property type="evidence" value="ECO:0007669"/>
    <property type="project" value="UniProtKB-KW"/>
</dbReference>
<comment type="cofactor">
    <cofactor evidence="1">
        <name>Zn(2+)</name>
        <dbReference type="ChEBI" id="CHEBI:29105"/>
    </cofactor>
</comment>
<keyword evidence="4" id="KW-0479">Metal-binding</keyword>
<keyword evidence="7" id="KW-0482">Metalloprotease</keyword>
<evidence type="ECO:0000256" key="6">
    <source>
        <dbReference type="ARBA" id="ARBA00022833"/>
    </source>
</evidence>
<keyword evidence="5" id="KW-0378">Hydrolase</keyword>
<dbReference type="InterPro" id="IPR000718">
    <property type="entry name" value="Peptidase_M13"/>
</dbReference>
<sequence length="537" mass="61777">LLALARRDYGAESFFQIYVYADAKNTSRNTLTVDQGTLSLGRGARDYYLNSTLFANHMVAYRKYFLEIVKILQEDANVAHNSSVIGDNIDAVIAFEKKLAEIVVPEDERRNSTRLYNKRKIADLYNYMDDINWVAYFRQIAPSEMIDLFSNETEIIVAEIEYLEKASKLIKETDSELLANYIVWRVVQASVRLLDERFENIKQDFSRVMTGQQQRSPRWKDCAQVPSSVLPLAAGAVYVQAHFNSDDKREALEMIKKLLESFADLVTQNDWMDDATKKIAIEKANSMINNIGYPNITNDIKKLDEQYDELYILPEDTYYSLMKKAVIWMQKKEFRKLLKPFDRHDFEVSPAVVNAFYSPEKNAITFPAGILQPPFFSGSFPKAVNYGAIGAVIGHEITHGFDDQGSQYDKDGNLHNWWSAQSLESFDERRRCIVEQYGNYTVPKINMKVNGKLTQGENIADNGGVKEAFKAYEKYVATEGEEARLPGLQHYTNTQIFFLSYAHWCETFPEEPLKPHFRQICCIRQITSRSVKSYGIL</sequence>
<feature type="domain" description="Peptidase M13 C-terminal" evidence="8">
    <location>
        <begin position="354"/>
        <end position="507"/>
    </location>
</feature>
<dbReference type="GO" id="GO:0004222">
    <property type="term" value="F:metalloendopeptidase activity"/>
    <property type="evidence" value="ECO:0007669"/>
    <property type="project" value="InterPro"/>
</dbReference>
<dbReference type="Proteomes" id="UP000054047">
    <property type="component" value="Unassembled WGS sequence"/>
</dbReference>
<evidence type="ECO:0000256" key="3">
    <source>
        <dbReference type="ARBA" id="ARBA00022670"/>
    </source>
</evidence>
<dbReference type="PROSITE" id="PS51885">
    <property type="entry name" value="NEPRILYSIN"/>
    <property type="match status" value="1"/>
</dbReference>
<evidence type="ECO:0000259" key="9">
    <source>
        <dbReference type="Pfam" id="PF05649"/>
    </source>
</evidence>
<reference evidence="10 11" key="1">
    <citation type="submission" date="2013-12" db="EMBL/GenBank/DDBJ databases">
        <title>Draft genome of the parsitic nematode Ancylostoma duodenale.</title>
        <authorList>
            <person name="Mitreva M."/>
        </authorList>
    </citation>
    <scope>NUCLEOTIDE SEQUENCE [LARGE SCALE GENOMIC DNA]</scope>
    <source>
        <strain evidence="10 11">Zhejiang</strain>
    </source>
</reference>
<evidence type="ECO:0000259" key="8">
    <source>
        <dbReference type="Pfam" id="PF01431"/>
    </source>
</evidence>
<dbReference type="EMBL" id="KN730372">
    <property type="protein sequence ID" value="KIH61144.1"/>
    <property type="molecule type" value="Genomic_DNA"/>
</dbReference>
<dbReference type="SUPFAM" id="SSF55486">
    <property type="entry name" value="Metalloproteases ('zincins'), catalytic domain"/>
    <property type="match status" value="1"/>
</dbReference>
<organism evidence="10 11">
    <name type="scientific">Ancylostoma duodenale</name>
    <dbReference type="NCBI Taxonomy" id="51022"/>
    <lineage>
        <taxon>Eukaryota</taxon>
        <taxon>Metazoa</taxon>
        <taxon>Ecdysozoa</taxon>
        <taxon>Nematoda</taxon>
        <taxon>Chromadorea</taxon>
        <taxon>Rhabditida</taxon>
        <taxon>Rhabditina</taxon>
        <taxon>Rhabditomorpha</taxon>
        <taxon>Strongyloidea</taxon>
        <taxon>Ancylostomatidae</taxon>
        <taxon>Ancylostomatinae</taxon>
        <taxon>Ancylostoma</taxon>
    </lineage>
</organism>
<dbReference type="AlphaFoldDB" id="A0A0C2GQ00"/>
<dbReference type="MEROPS" id="M13.A16"/>
<comment type="similarity">
    <text evidence="2">Belongs to the peptidase M13 family.</text>
</comment>
<dbReference type="InterPro" id="IPR024079">
    <property type="entry name" value="MetalloPept_cat_dom_sf"/>
</dbReference>
<keyword evidence="11" id="KW-1185">Reference proteome</keyword>
<dbReference type="Gene3D" id="3.40.390.10">
    <property type="entry name" value="Collagenase (Catalytic Domain)"/>
    <property type="match status" value="1"/>
</dbReference>
<evidence type="ECO:0000256" key="7">
    <source>
        <dbReference type="ARBA" id="ARBA00023049"/>
    </source>
</evidence>
<evidence type="ECO:0000313" key="10">
    <source>
        <dbReference type="EMBL" id="KIH61144.1"/>
    </source>
</evidence>
<gene>
    <name evidence="10" type="ORF">ANCDUO_08592</name>
</gene>
<keyword evidence="3" id="KW-0645">Protease</keyword>
<evidence type="ECO:0000256" key="2">
    <source>
        <dbReference type="ARBA" id="ARBA00007357"/>
    </source>
</evidence>
<dbReference type="CDD" id="cd08662">
    <property type="entry name" value="M13"/>
    <property type="match status" value="1"/>
</dbReference>
<protein>
    <submittedName>
        <fullName evidence="10">Peptidase family M13</fullName>
    </submittedName>
</protein>
<dbReference type="GO" id="GO:0016485">
    <property type="term" value="P:protein processing"/>
    <property type="evidence" value="ECO:0007669"/>
    <property type="project" value="TreeGrafter"/>
</dbReference>
<dbReference type="Pfam" id="PF05649">
    <property type="entry name" value="Peptidase_M13_N"/>
    <property type="match status" value="1"/>
</dbReference>
<dbReference type="InterPro" id="IPR042089">
    <property type="entry name" value="Peptidase_M13_dom_2"/>
</dbReference>
<accession>A0A0C2GQ00</accession>
<dbReference type="GO" id="GO:0005886">
    <property type="term" value="C:plasma membrane"/>
    <property type="evidence" value="ECO:0007669"/>
    <property type="project" value="TreeGrafter"/>
</dbReference>
<keyword evidence="6" id="KW-0862">Zinc</keyword>